<evidence type="ECO:0008006" key="3">
    <source>
        <dbReference type="Google" id="ProtNLM"/>
    </source>
</evidence>
<protein>
    <recommendedName>
        <fullName evidence="3">DUF222 domain-containing protein</fullName>
    </recommendedName>
</protein>
<reference evidence="1 2" key="1">
    <citation type="submission" date="2021-03" db="EMBL/GenBank/DDBJ databases">
        <title>Sequencing the genomes of 1000 actinobacteria strains.</title>
        <authorList>
            <person name="Klenk H.-P."/>
        </authorList>
    </citation>
    <scope>NUCLEOTIDE SEQUENCE [LARGE SCALE GENOMIC DNA]</scope>
    <source>
        <strain evidence="1 2">DSM 20168</strain>
    </source>
</reference>
<accession>A0ABS4XR19</accession>
<keyword evidence="2" id="KW-1185">Reference proteome</keyword>
<dbReference type="Proteomes" id="UP001195422">
    <property type="component" value="Unassembled WGS sequence"/>
</dbReference>
<comment type="caution">
    <text evidence="1">The sequence shown here is derived from an EMBL/GenBank/DDBJ whole genome shotgun (WGS) entry which is preliminary data.</text>
</comment>
<dbReference type="RefSeq" id="WP_188947682.1">
    <property type="nucleotide sequence ID" value="NZ_BMPH01000003.1"/>
</dbReference>
<gene>
    <name evidence="1" type="ORF">JOF39_001998</name>
</gene>
<organism evidence="1 2">
    <name type="scientific">Glutamicibacter protophormiae</name>
    <name type="common">Brevibacterium protophormiae</name>
    <dbReference type="NCBI Taxonomy" id="37930"/>
    <lineage>
        <taxon>Bacteria</taxon>
        <taxon>Bacillati</taxon>
        <taxon>Actinomycetota</taxon>
        <taxon>Actinomycetes</taxon>
        <taxon>Micrococcales</taxon>
        <taxon>Micrococcaceae</taxon>
        <taxon>Glutamicibacter</taxon>
    </lineage>
</organism>
<proteinExistence type="predicted"/>
<dbReference type="EMBL" id="JAGIOJ010000001">
    <property type="protein sequence ID" value="MBP2398917.1"/>
    <property type="molecule type" value="Genomic_DNA"/>
</dbReference>
<sequence>MAESLFLAAARAMDDFAIKQRIRAAVAFHAQTLLSGNGNETNYAIAALLNPQALDATMMALVLVDESIASMITVSDDGQTLDTSTVPDANILSRVQAAWPLVASKYPSNPLG</sequence>
<evidence type="ECO:0000313" key="1">
    <source>
        <dbReference type="EMBL" id="MBP2398917.1"/>
    </source>
</evidence>
<name>A0ABS4XR19_GLUPR</name>
<evidence type="ECO:0000313" key="2">
    <source>
        <dbReference type="Proteomes" id="UP001195422"/>
    </source>
</evidence>